<feature type="compositionally biased region" description="Low complexity" evidence="2">
    <location>
        <begin position="29"/>
        <end position="39"/>
    </location>
</feature>
<proteinExistence type="predicted"/>
<organism evidence="4 5">
    <name type="scientific">Corynebacterium meitnerae</name>
    <dbReference type="NCBI Taxonomy" id="2913498"/>
    <lineage>
        <taxon>Bacteria</taxon>
        <taxon>Bacillati</taxon>
        <taxon>Actinomycetota</taxon>
        <taxon>Actinomycetes</taxon>
        <taxon>Mycobacteriales</taxon>
        <taxon>Corynebacteriaceae</taxon>
        <taxon>Corynebacterium</taxon>
    </lineage>
</organism>
<keyword evidence="1" id="KW-0732">Signal</keyword>
<feature type="transmembrane region" description="Helical" evidence="3">
    <location>
        <begin position="78"/>
        <end position="97"/>
    </location>
</feature>
<keyword evidence="3" id="KW-1133">Transmembrane helix</keyword>
<feature type="transmembrane region" description="Helical" evidence="3">
    <location>
        <begin position="133"/>
        <end position="156"/>
    </location>
</feature>
<dbReference type="InterPro" id="IPR029050">
    <property type="entry name" value="Immunoprotect_excell_Ig-like"/>
</dbReference>
<accession>A0A9X3LU79</accession>
<evidence type="ECO:0000256" key="3">
    <source>
        <dbReference type="SAM" id="Phobius"/>
    </source>
</evidence>
<evidence type="ECO:0000256" key="2">
    <source>
        <dbReference type="SAM" id="MobiDB-lite"/>
    </source>
</evidence>
<dbReference type="Proteomes" id="UP001146468">
    <property type="component" value="Unassembled WGS sequence"/>
</dbReference>
<keyword evidence="3" id="KW-0812">Transmembrane</keyword>
<reference evidence="4" key="1">
    <citation type="submission" date="2022-02" db="EMBL/GenBank/DDBJ databases">
        <title>Corynebacterium sp. from urogenital microbiome.</title>
        <authorList>
            <person name="Cappelli E.A."/>
            <person name="Ribeiro T.G."/>
            <person name="Peixe L."/>
        </authorList>
    </citation>
    <scope>NUCLEOTIDE SEQUENCE</scope>
    <source>
        <strain evidence="4">C8Ua_172</strain>
    </source>
</reference>
<dbReference type="AlphaFoldDB" id="A0A9X3LU79"/>
<feature type="transmembrane region" description="Helical" evidence="3">
    <location>
        <begin position="103"/>
        <end position="121"/>
    </location>
</feature>
<dbReference type="RefSeq" id="WP_269965751.1">
    <property type="nucleotide sequence ID" value="NZ_JAKMUS010000011.1"/>
</dbReference>
<feature type="compositionally biased region" description="Low complexity" evidence="2">
    <location>
        <begin position="166"/>
        <end position="184"/>
    </location>
</feature>
<evidence type="ECO:0000313" key="5">
    <source>
        <dbReference type="Proteomes" id="UP001146468"/>
    </source>
</evidence>
<evidence type="ECO:0000313" key="4">
    <source>
        <dbReference type="EMBL" id="MCZ9294327.1"/>
    </source>
</evidence>
<feature type="compositionally biased region" description="Low complexity" evidence="2">
    <location>
        <begin position="11"/>
        <end position="22"/>
    </location>
</feature>
<sequence length="338" mass="34936">MNETREFGAPQSTYAQAGQQGYQHGGQGSQYAGAQSGYGSQHGGAQYGAPGQQGPYGGGANQSPYPGMPQQESGDKPNVAGIIGLILAVVGFILSCIPIVQIFGWLVLLLALILGVVGLFIQSKSKIPAVAAIVVSIIGGIVGTFVSAGILAAILANGDFESTTNDPATAESSASAESDAAKPSSTEKESAPDSNDKGTREDPLALGTPIESGDWIITVNSVDLNAHDKVMNENPFNDDPGADKEYILVNVTAEYQGDTAEGEGVLLDIAYVGADGNTYSWLDNVAVVPDDLDMMKPLFKGGSVSGNIGIAVPKDTKDQGVVSIRSGFEDKKHFVAVK</sequence>
<protein>
    <submittedName>
        <fullName evidence="4">DUF4352 domain-containing protein</fullName>
    </submittedName>
</protein>
<keyword evidence="5" id="KW-1185">Reference proteome</keyword>
<comment type="caution">
    <text evidence="4">The sequence shown here is derived from an EMBL/GenBank/DDBJ whole genome shotgun (WGS) entry which is preliminary data.</text>
</comment>
<evidence type="ECO:0000256" key="1">
    <source>
        <dbReference type="ARBA" id="ARBA00022729"/>
    </source>
</evidence>
<keyword evidence="3" id="KW-0472">Membrane</keyword>
<feature type="compositionally biased region" description="Basic and acidic residues" evidence="2">
    <location>
        <begin position="185"/>
        <end position="203"/>
    </location>
</feature>
<gene>
    <name evidence="4" type="ORF">L8U60_07505</name>
</gene>
<dbReference type="Gene3D" id="2.60.40.1240">
    <property type="match status" value="1"/>
</dbReference>
<feature type="region of interest" description="Disordered" evidence="2">
    <location>
        <begin position="163"/>
        <end position="208"/>
    </location>
</feature>
<name>A0A9X3LU79_9CORY</name>
<dbReference type="EMBL" id="JAKMUS010000011">
    <property type="protein sequence ID" value="MCZ9294327.1"/>
    <property type="molecule type" value="Genomic_DNA"/>
</dbReference>
<feature type="region of interest" description="Disordered" evidence="2">
    <location>
        <begin position="1"/>
        <end position="73"/>
    </location>
</feature>